<dbReference type="Proteomes" id="UP001058553">
    <property type="component" value="Chromosome"/>
</dbReference>
<name>A0ABY5XC11_ERWPY</name>
<keyword evidence="1" id="KW-0472">Membrane</keyword>
<evidence type="ECO:0000313" key="2">
    <source>
        <dbReference type="EMBL" id="UWS34912.1"/>
    </source>
</evidence>
<feature type="transmembrane region" description="Helical" evidence="1">
    <location>
        <begin position="51"/>
        <end position="75"/>
    </location>
</feature>
<organism evidence="2 3">
    <name type="scientific">Erwinia pyrifoliae</name>
    <dbReference type="NCBI Taxonomy" id="79967"/>
    <lineage>
        <taxon>Bacteria</taxon>
        <taxon>Pseudomonadati</taxon>
        <taxon>Pseudomonadota</taxon>
        <taxon>Gammaproteobacteria</taxon>
        <taxon>Enterobacterales</taxon>
        <taxon>Erwiniaceae</taxon>
        <taxon>Erwinia</taxon>
    </lineage>
</organism>
<dbReference type="EMBL" id="CP103445">
    <property type="protein sequence ID" value="UWS34912.1"/>
    <property type="molecule type" value="Genomic_DNA"/>
</dbReference>
<accession>A0ABY5XC11</accession>
<keyword evidence="1" id="KW-0812">Transmembrane</keyword>
<dbReference type="GeneID" id="92237256"/>
<evidence type="ECO:0000256" key="1">
    <source>
        <dbReference type="SAM" id="Phobius"/>
    </source>
</evidence>
<keyword evidence="3" id="KW-1185">Reference proteome</keyword>
<keyword evidence="1" id="KW-1133">Transmembrane helix</keyword>
<protein>
    <submittedName>
        <fullName evidence="2">Uncharacterized protein</fullName>
    </submittedName>
</protein>
<evidence type="ECO:0000313" key="3">
    <source>
        <dbReference type="Proteomes" id="UP001058553"/>
    </source>
</evidence>
<gene>
    <name evidence="2" type="ORF">NYP84_07135</name>
</gene>
<reference evidence="2" key="1">
    <citation type="submission" date="2022-07" db="EMBL/GenBank/DDBJ databases">
        <title>Genetic diversity of Erwinia pyrifoliae.</title>
        <authorList>
            <person name="Park D.S."/>
            <person name="Ham H."/>
        </authorList>
    </citation>
    <scope>NUCLEOTIDE SEQUENCE</scope>
    <source>
        <strain evidence="2">CP201486</strain>
    </source>
</reference>
<sequence>MPLAWAGIVSVILAPLRLHAALSQSLMRFSRYGHIALGLALIGGAHGQQQFITTTLVEIILAAAVLLTVSGFAWLEPAQAISRAG</sequence>
<proteinExistence type="predicted"/>
<dbReference type="RefSeq" id="WP_012667893.1">
    <property type="nucleotide sequence ID" value="NZ_CP023567.1"/>
</dbReference>